<comment type="subcellular location">
    <subcellularLocation>
        <location evidence="1 11">Nucleus</location>
    </subcellularLocation>
</comment>
<keyword evidence="10 11" id="KW-0539">Nucleus</keyword>
<organism evidence="14 15">
    <name type="scientific">Gracilariopsis chorda</name>
    <dbReference type="NCBI Taxonomy" id="448386"/>
    <lineage>
        <taxon>Eukaryota</taxon>
        <taxon>Rhodophyta</taxon>
        <taxon>Florideophyceae</taxon>
        <taxon>Rhodymeniophycidae</taxon>
        <taxon>Gracilariales</taxon>
        <taxon>Gracilariaceae</taxon>
        <taxon>Gracilariopsis</taxon>
    </lineage>
</organism>
<evidence type="ECO:0000256" key="8">
    <source>
        <dbReference type="ARBA" id="ARBA00023163"/>
    </source>
</evidence>
<dbReference type="GO" id="GO:0008270">
    <property type="term" value="F:zinc ion binding"/>
    <property type="evidence" value="ECO:0007669"/>
    <property type="project" value="UniProtKB-UniRule"/>
</dbReference>
<name>A0A2V3ITA6_9FLOR</name>
<dbReference type="InterPro" id="IPR002035">
    <property type="entry name" value="VWF_A"/>
</dbReference>
<dbReference type="PANTHER" id="PTHR12695">
    <property type="entry name" value="GENERAL TRANSCRIPTION FACTOR IIH SUBUNIT 2"/>
    <property type="match status" value="1"/>
</dbReference>
<evidence type="ECO:0000259" key="13">
    <source>
        <dbReference type="PROSITE" id="PS50234"/>
    </source>
</evidence>
<evidence type="ECO:0000256" key="10">
    <source>
        <dbReference type="ARBA" id="ARBA00023242"/>
    </source>
</evidence>
<dbReference type="FunFam" id="3.40.50.410:FF:000015">
    <property type="entry name" value="General transcription factor IIH subunit 2"/>
    <property type="match status" value="1"/>
</dbReference>
<dbReference type="Pfam" id="PF04056">
    <property type="entry name" value="Ssl1"/>
    <property type="match status" value="1"/>
</dbReference>
<evidence type="ECO:0000313" key="14">
    <source>
        <dbReference type="EMBL" id="PXF45351.1"/>
    </source>
</evidence>
<dbReference type="GO" id="GO:0006289">
    <property type="term" value="P:nucleotide-excision repair"/>
    <property type="evidence" value="ECO:0007669"/>
    <property type="project" value="UniProtKB-UniRule"/>
</dbReference>
<dbReference type="GO" id="GO:0005675">
    <property type="term" value="C:transcription factor TFIIH holo complex"/>
    <property type="evidence" value="ECO:0007669"/>
    <property type="project" value="UniProtKB-UniRule"/>
</dbReference>
<evidence type="ECO:0000256" key="3">
    <source>
        <dbReference type="ARBA" id="ARBA00022723"/>
    </source>
</evidence>
<comment type="similarity">
    <text evidence="2 11">Belongs to the GTF2H2 family.</text>
</comment>
<dbReference type="PANTHER" id="PTHR12695:SF2">
    <property type="entry name" value="GENERAL TRANSCRIPTION FACTOR IIH SUBUNIT 2-RELATED"/>
    <property type="match status" value="1"/>
</dbReference>
<keyword evidence="6 11" id="KW-0862">Zinc</keyword>
<dbReference type="NCBIfam" id="TIGR00622">
    <property type="entry name" value="ssl1"/>
    <property type="match status" value="1"/>
</dbReference>
<evidence type="ECO:0000313" key="15">
    <source>
        <dbReference type="Proteomes" id="UP000247409"/>
    </source>
</evidence>
<dbReference type="PROSITE" id="PS50234">
    <property type="entry name" value="VWFA"/>
    <property type="match status" value="1"/>
</dbReference>
<feature type="domain" description="VWFA" evidence="13">
    <location>
        <begin position="78"/>
        <end position="254"/>
    </location>
</feature>
<dbReference type="SUPFAM" id="SSF53300">
    <property type="entry name" value="vWA-like"/>
    <property type="match status" value="1"/>
</dbReference>
<evidence type="ECO:0000256" key="1">
    <source>
        <dbReference type="ARBA" id="ARBA00004123"/>
    </source>
</evidence>
<dbReference type="InterPro" id="IPR046349">
    <property type="entry name" value="C1-like_sf"/>
</dbReference>
<evidence type="ECO:0000256" key="11">
    <source>
        <dbReference type="PIRNR" id="PIRNR015919"/>
    </source>
</evidence>
<accession>A0A2V3ITA6</accession>
<reference evidence="14 15" key="1">
    <citation type="journal article" date="2018" name="Mol. Biol. Evol.">
        <title>Analysis of the draft genome of the red seaweed Gracilariopsis chorda provides insights into genome size evolution in Rhodophyta.</title>
        <authorList>
            <person name="Lee J."/>
            <person name="Yang E.C."/>
            <person name="Graf L."/>
            <person name="Yang J.H."/>
            <person name="Qiu H."/>
            <person name="Zel Zion U."/>
            <person name="Chan C.X."/>
            <person name="Stephens T.G."/>
            <person name="Weber A.P.M."/>
            <person name="Boo G.H."/>
            <person name="Boo S.M."/>
            <person name="Kim K.M."/>
            <person name="Shin Y."/>
            <person name="Jung M."/>
            <person name="Lee S.J."/>
            <person name="Yim H.S."/>
            <person name="Lee J.H."/>
            <person name="Bhattacharya D."/>
            <person name="Yoon H.S."/>
        </authorList>
    </citation>
    <scope>NUCLEOTIDE SEQUENCE [LARGE SCALE GENOMIC DNA]</scope>
    <source>
        <strain evidence="14 15">SKKU-2015</strain>
        <tissue evidence="14">Whole body</tissue>
    </source>
</reference>
<proteinExistence type="inferred from homology"/>
<dbReference type="Gene3D" id="3.30.40.10">
    <property type="entry name" value="Zinc/RING finger domain, C3HC4 (zinc finger)"/>
    <property type="match status" value="1"/>
</dbReference>
<dbReference type="STRING" id="448386.A0A2V3ITA6"/>
<dbReference type="InterPro" id="IPR036465">
    <property type="entry name" value="vWFA_dom_sf"/>
</dbReference>
<dbReference type="PIRSF" id="PIRSF015919">
    <property type="entry name" value="TFIIH_SSL1"/>
    <property type="match status" value="1"/>
</dbReference>
<keyword evidence="8 11" id="KW-0804">Transcription</keyword>
<keyword evidence="5" id="KW-0863">Zinc-finger</keyword>
<evidence type="ECO:0000256" key="2">
    <source>
        <dbReference type="ARBA" id="ARBA00006092"/>
    </source>
</evidence>
<dbReference type="EMBL" id="NBIV01000062">
    <property type="protein sequence ID" value="PXF45351.1"/>
    <property type="molecule type" value="Genomic_DNA"/>
</dbReference>
<dbReference type="OrthoDB" id="284275at2759"/>
<comment type="caution">
    <text evidence="14">The sequence shown here is derived from an EMBL/GenBank/DDBJ whole genome shotgun (WGS) entry which is preliminary data.</text>
</comment>
<dbReference type="SUPFAM" id="SSF57889">
    <property type="entry name" value="Cysteine-rich domain"/>
    <property type="match status" value="1"/>
</dbReference>
<dbReference type="InterPro" id="IPR007198">
    <property type="entry name" value="Ssl1-like"/>
</dbReference>
<dbReference type="InterPro" id="IPR013083">
    <property type="entry name" value="Znf_RING/FYVE/PHD"/>
</dbReference>
<dbReference type="SMART" id="SM01047">
    <property type="entry name" value="C1_4"/>
    <property type="match status" value="1"/>
</dbReference>
<evidence type="ECO:0000256" key="7">
    <source>
        <dbReference type="ARBA" id="ARBA00023015"/>
    </source>
</evidence>
<dbReference type="SMART" id="SM00327">
    <property type="entry name" value="VWA"/>
    <property type="match status" value="1"/>
</dbReference>
<evidence type="ECO:0000256" key="12">
    <source>
        <dbReference type="PIRSR" id="PIRSR015919-1"/>
    </source>
</evidence>
<dbReference type="InterPro" id="IPR004595">
    <property type="entry name" value="TFIIH_C1-like_dom"/>
</dbReference>
<dbReference type="Pfam" id="PF07975">
    <property type="entry name" value="C1_4"/>
    <property type="match status" value="1"/>
</dbReference>
<evidence type="ECO:0000256" key="6">
    <source>
        <dbReference type="ARBA" id="ARBA00022833"/>
    </source>
</evidence>
<keyword evidence="3 11" id="KW-0479">Metal-binding</keyword>
<dbReference type="Gene3D" id="3.40.50.410">
    <property type="entry name" value="von Willebrand factor, type A domain"/>
    <property type="match status" value="1"/>
</dbReference>
<evidence type="ECO:0000256" key="9">
    <source>
        <dbReference type="ARBA" id="ARBA00023204"/>
    </source>
</evidence>
<dbReference type="Proteomes" id="UP000247409">
    <property type="component" value="Unassembled WGS sequence"/>
</dbReference>
<dbReference type="InterPro" id="IPR012170">
    <property type="entry name" value="TFIIH_SSL1/p44"/>
</dbReference>
<dbReference type="GO" id="GO:0006351">
    <property type="term" value="P:DNA-templated transcription"/>
    <property type="evidence" value="ECO:0007669"/>
    <property type="project" value="InterPro"/>
</dbReference>
<keyword evidence="7 11" id="KW-0805">Transcription regulation</keyword>
<evidence type="ECO:0000256" key="4">
    <source>
        <dbReference type="ARBA" id="ARBA00022763"/>
    </source>
</evidence>
<dbReference type="GO" id="GO:0006357">
    <property type="term" value="P:regulation of transcription by RNA polymerase II"/>
    <property type="evidence" value="ECO:0007669"/>
    <property type="project" value="TreeGrafter"/>
</dbReference>
<keyword evidence="4" id="KW-0227">DNA damage</keyword>
<dbReference type="AlphaFoldDB" id="A0A2V3ITA6"/>
<feature type="zinc finger region" description="C4-type" evidence="12">
    <location>
        <begin position="299"/>
        <end position="316"/>
    </location>
</feature>
<keyword evidence="15" id="KW-1185">Reference proteome</keyword>
<gene>
    <name evidence="14" type="ORF">BWQ96_04871</name>
</gene>
<evidence type="ECO:0000256" key="5">
    <source>
        <dbReference type="ARBA" id="ARBA00022771"/>
    </source>
</evidence>
<dbReference type="GO" id="GO:0000439">
    <property type="term" value="C:transcription factor TFIIH core complex"/>
    <property type="evidence" value="ECO:0007669"/>
    <property type="project" value="InterPro"/>
</dbReference>
<keyword evidence="9" id="KW-0234">DNA repair</keyword>
<sequence length="426" mass="47759">MAGRLRGRMLVDVDKDEEETRRIREGYAWESSKIRSWEQIEEDPETGRLKSYQIEDQIARRKIRDDGPSGVRRGVIRFCVVVIDMSQSLRATDLKPSRADLVVDSIQCFVREFFDQNPISQLSVVTTRDGQALRLSNFSSNEKHHIEAIQKASRLGPGGNPSLQNALTVSNSNLASVPPYGMKEIIVSYGSLSTCDPGDIHKTIDTLVSEKIRCSAIGLGAELHILRVLTKRTNGTYVIARNEEHFRESWSSHVVPPPTTNRQVSASLIRMGFPMLERLEQPALYCNNPNLKGRFGYHCPRCSAWTSELPSECALCGLTLVSSPHLARSYHHLFPVPKFIALKDQSLEDLRLSGLEADKHEQRITELLSVESARCTGCKTLMRKDNALHLLCPKCLNVFCIECDSFIHDSLHHCPGCGNQGVLNHS</sequence>
<protein>
    <recommendedName>
        <fullName evidence="11">General transcription factor IIH subunit</fullName>
    </recommendedName>
</protein>